<accession>A0A940IC15</accession>
<dbReference type="Proteomes" id="UP000721442">
    <property type="component" value="Unassembled WGS sequence"/>
</dbReference>
<gene>
    <name evidence="1" type="ORF">IAC77_02275</name>
</gene>
<sequence>MPGFYKSEIGAQQCTPCTIKPSNTKFTEDDANKGMTEDMCPWEIICNAGQYFDGSQCLACGDYYLTNNYECLILGTGATITTEDYANCTHAARCDGKVYTLDLRHNSGLAWFENKTAYFKYGSGFSANETGPWNKSTLPPEAMQEDNPPGQEFVGYFNGQNGIVSPDREQYFDNEGGYTRKTYADLADLANKDNVITLYAAWSYKPYYIHYYYDDTGNDDPITQNCGGGKDFTVEDCTTMGYPPGNSGWQAPEGTSFVEYECYKTYTDGEFSNPCGTYIPGVQINPPEGKNEDTLYFVAQYQVCPIGHYCDSNGQHECPGGTTTMSTGTSSTSGCVMRRGVSGTKFCDSTGNCFYIPASLLFNGTIPGR</sequence>
<organism evidence="1 2">
    <name type="scientific">Candidatus Enterousia excrementavium</name>
    <dbReference type="NCBI Taxonomy" id="2840789"/>
    <lineage>
        <taxon>Bacteria</taxon>
        <taxon>Pseudomonadati</taxon>
        <taxon>Pseudomonadota</taxon>
        <taxon>Alphaproteobacteria</taxon>
        <taxon>Candidatus Enterousia</taxon>
    </lineage>
</organism>
<comment type="caution">
    <text evidence="1">The sequence shown here is derived from an EMBL/GenBank/DDBJ whole genome shotgun (WGS) entry which is preliminary data.</text>
</comment>
<name>A0A940IC15_9PROT</name>
<protein>
    <submittedName>
        <fullName evidence="1">Uncharacterized protein</fullName>
    </submittedName>
</protein>
<proteinExistence type="predicted"/>
<reference evidence="1" key="1">
    <citation type="submission" date="2020-10" db="EMBL/GenBank/DDBJ databases">
        <authorList>
            <person name="Gilroy R."/>
        </authorList>
    </citation>
    <scope>NUCLEOTIDE SEQUENCE</scope>
    <source>
        <strain evidence="1">B1-16210</strain>
    </source>
</reference>
<dbReference type="EMBL" id="JADINE010000030">
    <property type="protein sequence ID" value="MBO8407267.1"/>
    <property type="molecule type" value="Genomic_DNA"/>
</dbReference>
<reference evidence="1" key="2">
    <citation type="journal article" date="2021" name="PeerJ">
        <title>Extensive microbial diversity within the chicken gut microbiome revealed by metagenomics and culture.</title>
        <authorList>
            <person name="Gilroy R."/>
            <person name="Ravi A."/>
            <person name="Getino M."/>
            <person name="Pursley I."/>
            <person name="Horton D.L."/>
            <person name="Alikhan N.F."/>
            <person name="Baker D."/>
            <person name="Gharbi K."/>
            <person name="Hall N."/>
            <person name="Watson M."/>
            <person name="Adriaenssens E.M."/>
            <person name="Foster-Nyarko E."/>
            <person name="Jarju S."/>
            <person name="Secka A."/>
            <person name="Antonio M."/>
            <person name="Oren A."/>
            <person name="Chaudhuri R.R."/>
            <person name="La Ragione R."/>
            <person name="Hildebrand F."/>
            <person name="Pallen M.J."/>
        </authorList>
    </citation>
    <scope>NUCLEOTIDE SEQUENCE</scope>
    <source>
        <strain evidence="1">B1-16210</strain>
    </source>
</reference>
<dbReference type="AlphaFoldDB" id="A0A940IC15"/>
<evidence type="ECO:0000313" key="1">
    <source>
        <dbReference type="EMBL" id="MBO8407267.1"/>
    </source>
</evidence>
<evidence type="ECO:0000313" key="2">
    <source>
        <dbReference type="Proteomes" id="UP000721442"/>
    </source>
</evidence>